<proteinExistence type="predicted"/>
<dbReference type="OrthoDB" id="5339332at2759"/>
<accession>H6BVV3</accession>
<dbReference type="InParanoid" id="H6BVV3"/>
<feature type="region of interest" description="Disordered" evidence="1">
    <location>
        <begin position="351"/>
        <end position="404"/>
    </location>
</feature>
<organism evidence="2 3">
    <name type="scientific">Exophiala dermatitidis (strain ATCC 34100 / CBS 525.76 / NIH/UT8656)</name>
    <name type="common">Black yeast</name>
    <name type="synonym">Wangiella dermatitidis</name>
    <dbReference type="NCBI Taxonomy" id="858893"/>
    <lineage>
        <taxon>Eukaryota</taxon>
        <taxon>Fungi</taxon>
        <taxon>Dikarya</taxon>
        <taxon>Ascomycota</taxon>
        <taxon>Pezizomycotina</taxon>
        <taxon>Eurotiomycetes</taxon>
        <taxon>Chaetothyriomycetidae</taxon>
        <taxon>Chaetothyriales</taxon>
        <taxon>Herpotrichiellaceae</taxon>
        <taxon>Exophiala</taxon>
    </lineage>
</organism>
<dbReference type="STRING" id="858893.H6BVV3"/>
<feature type="compositionally biased region" description="Low complexity" evidence="1">
    <location>
        <begin position="152"/>
        <end position="161"/>
    </location>
</feature>
<dbReference type="RefSeq" id="XP_009155568.1">
    <property type="nucleotide sequence ID" value="XM_009157320.1"/>
</dbReference>
<dbReference type="GeneID" id="20307900"/>
<evidence type="ECO:0000313" key="3">
    <source>
        <dbReference type="Proteomes" id="UP000007304"/>
    </source>
</evidence>
<reference evidence="2" key="1">
    <citation type="submission" date="2011-07" db="EMBL/GenBank/DDBJ databases">
        <title>The Genome Sequence of Exophiala (Wangiella) dermatitidis NIH/UT8656.</title>
        <authorList>
            <consortium name="The Broad Institute Genome Sequencing Platform"/>
            <person name="Cuomo C."/>
            <person name="Wang Z."/>
            <person name="Hunicke-Smith S."/>
            <person name="Szanislo P.J."/>
            <person name="Earl A."/>
            <person name="Young S.K."/>
            <person name="Zeng Q."/>
            <person name="Gargeya S."/>
            <person name="Fitzgerald M."/>
            <person name="Haas B."/>
            <person name="Abouelleil A."/>
            <person name="Alvarado L."/>
            <person name="Arachchi H.M."/>
            <person name="Berlin A."/>
            <person name="Brown A."/>
            <person name="Chapman S.B."/>
            <person name="Chen Z."/>
            <person name="Dunbar C."/>
            <person name="Freedman E."/>
            <person name="Gearin G."/>
            <person name="Gellesch M."/>
            <person name="Goldberg J."/>
            <person name="Griggs A."/>
            <person name="Gujja S."/>
            <person name="Heiman D."/>
            <person name="Howarth C."/>
            <person name="Larson L."/>
            <person name="Lui A."/>
            <person name="MacDonald P.J.P."/>
            <person name="Montmayeur A."/>
            <person name="Murphy C."/>
            <person name="Neiman D."/>
            <person name="Pearson M."/>
            <person name="Priest M."/>
            <person name="Roberts A."/>
            <person name="Saif S."/>
            <person name="Shea T."/>
            <person name="Shenoy N."/>
            <person name="Sisk P."/>
            <person name="Stolte C."/>
            <person name="Sykes S."/>
            <person name="Wortman J."/>
            <person name="Nusbaum C."/>
            <person name="Birren B."/>
        </authorList>
    </citation>
    <scope>NUCLEOTIDE SEQUENCE</scope>
    <source>
        <strain evidence="2">NIH/UT8656</strain>
    </source>
</reference>
<dbReference type="eggNOG" id="ENOG502SSMU">
    <property type="taxonomic scope" value="Eukaryota"/>
</dbReference>
<sequence>MANKVRRRAQQMKPCHEARFDAQLRPHLQLATTATVQRLIPIPASHQFPSSCCLSRCPRSCVPSGCRFLPILACHASQSLGRKLQTRHCRRNPVRPRLPSLVGQTCLCLFRRRCVVLTTSSMDSRADTLSGRFGEQWAFLSHPPRNTTSQARSLPPSSSYLRSDRSNVSPLPTALHFQHLNASRSSLARNGQTSSIGGNSSTTIPSQPVVVRVHSADASIQIHPTSRPQRPKGKMSMDNQLPPIQEYSIQGILAAVDEEIEDSVNAISEILGRSRLVLADQHDSHLPPQGEIRATGNSLQAVAEASSSNERLAAADDVLILREDASLVEGSHAGSAAYGLLERLQTVPRNRRMRSDVPTETVARPASSTVRNNSAPAVLAEEPPVAGEHNGTSHPEPLHGPRQLLRDQPADHEAGEAPSRVTNAVVSETYLSAGANAATVSDPPVVSEGGRHYVLYSYDHANIFETPISSAPACRTSFLRRLQSLIPSGELHALTTWVHGRSSPVVTAESQLRDILARQQRRDLLQGDMQPGHEDAEMYS</sequence>
<feature type="compositionally biased region" description="Low complexity" evidence="1">
    <location>
        <begin position="375"/>
        <end position="386"/>
    </location>
</feature>
<name>H6BVV3_EXODN</name>
<feature type="region of interest" description="Disordered" evidence="1">
    <location>
        <begin position="186"/>
        <end position="206"/>
    </location>
</feature>
<keyword evidence="3" id="KW-1185">Reference proteome</keyword>
<dbReference type="VEuPathDB" id="FungiDB:HMPREF1120_03261"/>
<dbReference type="Proteomes" id="UP000007304">
    <property type="component" value="Unassembled WGS sequence"/>
</dbReference>
<dbReference type="EMBL" id="JH226132">
    <property type="protein sequence ID" value="EHY55108.1"/>
    <property type="molecule type" value="Genomic_DNA"/>
</dbReference>
<protein>
    <submittedName>
        <fullName evidence="2">Uncharacterized protein</fullName>
    </submittedName>
</protein>
<gene>
    <name evidence="2" type="ORF">HMPREF1120_03261</name>
</gene>
<evidence type="ECO:0000313" key="2">
    <source>
        <dbReference type="EMBL" id="EHY55108.1"/>
    </source>
</evidence>
<evidence type="ECO:0000256" key="1">
    <source>
        <dbReference type="SAM" id="MobiDB-lite"/>
    </source>
</evidence>
<feature type="compositionally biased region" description="Low complexity" evidence="1">
    <location>
        <begin position="190"/>
        <end position="206"/>
    </location>
</feature>
<feature type="region of interest" description="Disordered" evidence="1">
    <location>
        <begin position="144"/>
        <end position="167"/>
    </location>
</feature>
<dbReference type="AlphaFoldDB" id="H6BVV3"/>